<dbReference type="AlphaFoldDB" id="A0A4P6JSY2"/>
<accession>A0A4P6JSY2</accession>
<evidence type="ECO:0000313" key="2">
    <source>
        <dbReference type="Proteomes" id="UP000290365"/>
    </source>
</evidence>
<dbReference type="EMBL" id="CP035758">
    <property type="protein sequence ID" value="QBD78668.1"/>
    <property type="molecule type" value="Genomic_DNA"/>
</dbReference>
<gene>
    <name evidence="1" type="ORF">EPA93_22840</name>
</gene>
<dbReference type="RefSeq" id="WP_129889721.1">
    <property type="nucleotide sequence ID" value="NZ_CP035758.1"/>
</dbReference>
<dbReference type="OrthoDB" id="158107at2"/>
<keyword evidence="2" id="KW-1185">Reference proteome</keyword>
<sequence>MNKEMLIIYLVNRYAEGFYEDAVALGCHAAKVVGEKHRSQMTGLENIANSALKYTDVLDYIKRQTARFDYWRKGYEYAANPDIGFGKRLLDYLSDSLQGKRDGICRNAELQKAVPDEEEMEQVRRRVYILLIRQFIRQMVIQYEFNVQKWERS</sequence>
<evidence type="ECO:0000313" key="1">
    <source>
        <dbReference type="EMBL" id="QBD78668.1"/>
    </source>
</evidence>
<dbReference type="KEGG" id="kbs:EPA93_22840"/>
<name>A0A4P6JSY2_KTERU</name>
<protein>
    <submittedName>
        <fullName evidence="1">Uncharacterized protein</fullName>
    </submittedName>
</protein>
<reference evidence="1 2" key="1">
    <citation type="submission" date="2019-01" db="EMBL/GenBank/DDBJ databases">
        <title>Ktedonosporobacter rubrisoli SCAWS-G2.</title>
        <authorList>
            <person name="Huang Y."/>
            <person name="Yan B."/>
        </authorList>
    </citation>
    <scope>NUCLEOTIDE SEQUENCE [LARGE SCALE GENOMIC DNA]</scope>
    <source>
        <strain evidence="1 2">SCAWS-G2</strain>
    </source>
</reference>
<organism evidence="1 2">
    <name type="scientific">Ktedonosporobacter rubrisoli</name>
    <dbReference type="NCBI Taxonomy" id="2509675"/>
    <lineage>
        <taxon>Bacteria</taxon>
        <taxon>Bacillati</taxon>
        <taxon>Chloroflexota</taxon>
        <taxon>Ktedonobacteria</taxon>
        <taxon>Ktedonobacterales</taxon>
        <taxon>Ktedonosporobacteraceae</taxon>
        <taxon>Ktedonosporobacter</taxon>
    </lineage>
</organism>
<dbReference type="Proteomes" id="UP000290365">
    <property type="component" value="Chromosome"/>
</dbReference>
<proteinExistence type="predicted"/>